<feature type="transmembrane region" description="Helical" evidence="10">
    <location>
        <begin position="292"/>
        <end position="311"/>
    </location>
</feature>
<feature type="transmembrane region" description="Helical" evidence="10">
    <location>
        <begin position="251"/>
        <end position="272"/>
    </location>
</feature>
<dbReference type="InterPro" id="IPR004770">
    <property type="entry name" value="Na/H_antiport_NhaC"/>
</dbReference>
<feature type="transmembrane region" description="Helical" evidence="10">
    <location>
        <begin position="95"/>
        <end position="112"/>
    </location>
</feature>
<protein>
    <submittedName>
        <fullName evidence="12">Na+/H+ antiporter NhaC</fullName>
    </submittedName>
</protein>
<comment type="caution">
    <text evidence="12">The sequence shown here is derived from an EMBL/GenBank/DDBJ whole genome shotgun (WGS) entry which is preliminary data.</text>
</comment>
<keyword evidence="13" id="KW-1185">Reference proteome</keyword>
<feature type="region of interest" description="Disordered" evidence="9">
    <location>
        <begin position="1"/>
        <end position="65"/>
    </location>
</feature>
<comment type="similarity">
    <text evidence="8">Belongs to the NhaC Na(+)/H(+) (TC 2.A.35) antiporter family.</text>
</comment>
<proteinExistence type="inferred from homology"/>
<keyword evidence="6 10" id="KW-1133">Transmembrane helix</keyword>
<dbReference type="NCBIfam" id="TIGR00931">
    <property type="entry name" value="antiport_nhaC"/>
    <property type="match status" value="1"/>
</dbReference>
<evidence type="ECO:0000256" key="8">
    <source>
        <dbReference type="ARBA" id="ARBA00038435"/>
    </source>
</evidence>
<feature type="transmembrane region" description="Helical" evidence="10">
    <location>
        <begin position="318"/>
        <end position="338"/>
    </location>
</feature>
<keyword evidence="5 10" id="KW-0812">Transmembrane</keyword>
<keyword evidence="2" id="KW-0813">Transport</keyword>
<evidence type="ECO:0000256" key="6">
    <source>
        <dbReference type="ARBA" id="ARBA00022989"/>
    </source>
</evidence>
<evidence type="ECO:0000256" key="1">
    <source>
        <dbReference type="ARBA" id="ARBA00004651"/>
    </source>
</evidence>
<feature type="domain" description="Na+/H+ antiporter NhaC-like C-terminal" evidence="11">
    <location>
        <begin position="218"/>
        <end position="512"/>
    </location>
</feature>
<feature type="transmembrane region" description="Helical" evidence="10">
    <location>
        <begin position="380"/>
        <end position="403"/>
    </location>
</feature>
<feature type="compositionally biased region" description="Basic and acidic residues" evidence="9">
    <location>
        <begin position="1"/>
        <end position="13"/>
    </location>
</feature>
<comment type="subcellular location">
    <subcellularLocation>
        <location evidence="1">Cell membrane</location>
        <topology evidence="1">Multi-pass membrane protein</topology>
    </subcellularLocation>
</comment>
<gene>
    <name evidence="12" type="primary">nhaC</name>
    <name evidence="12" type="ORF">O4U47_26265</name>
</gene>
<evidence type="ECO:0000256" key="3">
    <source>
        <dbReference type="ARBA" id="ARBA00022449"/>
    </source>
</evidence>
<evidence type="ECO:0000256" key="5">
    <source>
        <dbReference type="ARBA" id="ARBA00022692"/>
    </source>
</evidence>
<feature type="transmembrane region" description="Helical" evidence="10">
    <location>
        <begin position="499"/>
        <end position="523"/>
    </location>
</feature>
<dbReference type="InterPro" id="IPR052180">
    <property type="entry name" value="NhaC_Na-H+_Antiporter"/>
</dbReference>
<reference evidence="12" key="1">
    <citation type="submission" date="2023-01" db="EMBL/GenBank/DDBJ databases">
        <title>Draft genome sequence of Nocardiopsis sp. LSu2-4 isolated from halophytes.</title>
        <authorList>
            <person name="Duangmal K."/>
            <person name="Chantavorakit T."/>
        </authorList>
    </citation>
    <scope>NUCLEOTIDE SEQUENCE</scope>
    <source>
        <strain evidence="12">LSu2-4</strain>
    </source>
</reference>
<evidence type="ECO:0000259" key="11">
    <source>
        <dbReference type="Pfam" id="PF03553"/>
    </source>
</evidence>
<feature type="transmembrane region" description="Helical" evidence="10">
    <location>
        <begin position="167"/>
        <end position="189"/>
    </location>
</feature>
<dbReference type="EMBL" id="JAQFWP010000070">
    <property type="protein sequence ID" value="MDA2808044.1"/>
    <property type="molecule type" value="Genomic_DNA"/>
</dbReference>
<feature type="transmembrane region" description="Helical" evidence="10">
    <location>
        <begin position="415"/>
        <end position="441"/>
    </location>
</feature>
<dbReference type="PANTHER" id="PTHR33451:SF3">
    <property type="entry name" value="MALATE-2H(+)_NA(+)-LACTATE ANTIPORTER"/>
    <property type="match status" value="1"/>
</dbReference>
<evidence type="ECO:0000313" key="12">
    <source>
        <dbReference type="EMBL" id="MDA2808044.1"/>
    </source>
</evidence>
<organism evidence="12 13">
    <name type="scientific">Nocardiopsis suaedae</name>
    <dbReference type="NCBI Taxonomy" id="3018444"/>
    <lineage>
        <taxon>Bacteria</taxon>
        <taxon>Bacillati</taxon>
        <taxon>Actinomycetota</taxon>
        <taxon>Actinomycetes</taxon>
        <taxon>Streptosporangiales</taxon>
        <taxon>Nocardiopsidaceae</taxon>
        <taxon>Nocardiopsis</taxon>
    </lineage>
</organism>
<feature type="transmembrane region" description="Helical" evidence="10">
    <location>
        <begin position="68"/>
        <end position="88"/>
    </location>
</feature>
<evidence type="ECO:0000256" key="9">
    <source>
        <dbReference type="SAM" id="MobiDB-lite"/>
    </source>
</evidence>
<keyword evidence="7 10" id="KW-0472">Membrane</keyword>
<keyword evidence="3" id="KW-0050">Antiport</keyword>
<evidence type="ECO:0000256" key="7">
    <source>
        <dbReference type="ARBA" id="ARBA00023136"/>
    </source>
</evidence>
<keyword evidence="4" id="KW-1003">Cell membrane</keyword>
<evidence type="ECO:0000256" key="2">
    <source>
        <dbReference type="ARBA" id="ARBA00022448"/>
    </source>
</evidence>
<dbReference type="RefSeq" id="WP_270680661.1">
    <property type="nucleotide sequence ID" value="NZ_JAQFWP010000070.1"/>
</dbReference>
<dbReference type="PANTHER" id="PTHR33451">
    <property type="entry name" value="MALATE-2H(+)/NA(+)-LACTATE ANTIPORTER"/>
    <property type="match status" value="1"/>
</dbReference>
<accession>A0ABT4TTM3</accession>
<feature type="transmembrane region" description="Helical" evidence="10">
    <location>
        <begin position="132"/>
        <end position="160"/>
    </location>
</feature>
<dbReference type="Proteomes" id="UP001165685">
    <property type="component" value="Unassembled WGS sequence"/>
</dbReference>
<evidence type="ECO:0000313" key="13">
    <source>
        <dbReference type="Proteomes" id="UP001165685"/>
    </source>
</evidence>
<evidence type="ECO:0000256" key="10">
    <source>
        <dbReference type="SAM" id="Phobius"/>
    </source>
</evidence>
<evidence type="ECO:0000256" key="4">
    <source>
        <dbReference type="ARBA" id="ARBA00022475"/>
    </source>
</evidence>
<dbReference type="InterPro" id="IPR018461">
    <property type="entry name" value="Na/H_Antiport_NhaC-like_C"/>
</dbReference>
<sequence length="538" mass="55097">MDAPQEKAPDGRPEAGAPPDGAPGQGAADGRPGEGPDEGPDTAVDTGPSSGAAPESGTDGADAPTPGLAASLVPMAAVVAILVGGIGVLQYPAELMLIFAAVVLALFAARHGRGLTTVLTDMGEKVKRALPAILILLSIGMLIGTWMVAGTIPLMVAYGLELIDPSYLYVLAFVVTAIVATFTGTSWGAGGTVGVALIGVAQTMDVSVAVTAGAVVSGAYFGDKLSPLSDTTNMSSLAAGADLYEHIRHMLYTSVPSSLVAAAVFLAAGTAIGGTPSGLGAVDATVDELHGLFHLSPVLLIPPVVVLVGSLMRKPPLLVLFASSLSALLLAAVVQGFGPGELFDAAVSGFTADMLGAGAVSDTLAELLERGGLHAMYNSAFFVFCAFFFAAALENSGVLRVLLSRMIARLRTAGGLVSATLLSGFAIINGTSNALVTYFLVNDLYGKAYRRRGLHPVNLSRSMEDSVTITEVLMPWTVSGVFFATTLGVANFDFLPWAVFNWSGVVFSALIAFLAPLTGWFGVRRLGREAEGRPRGAG</sequence>
<feature type="transmembrane region" description="Helical" evidence="10">
    <location>
        <begin position="195"/>
        <end position="221"/>
    </location>
</feature>
<name>A0ABT4TTM3_9ACTN</name>
<dbReference type="Pfam" id="PF03553">
    <property type="entry name" value="Na_H_antiporter"/>
    <property type="match status" value="1"/>
</dbReference>